<dbReference type="PANTHER" id="PTHR20921:SF0">
    <property type="entry name" value="TRANSMEMBRANE PROTEIN 222"/>
    <property type="match status" value="1"/>
</dbReference>
<name>A0AAU9IBH1_9CILI</name>
<proteinExistence type="predicted"/>
<keyword evidence="1" id="KW-0812">Transmembrane</keyword>
<evidence type="ECO:0000313" key="2">
    <source>
        <dbReference type="EMBL" id="CAG9311265.1"/>
    </source>
</evidence>
<sequence>MINEIDKPNDKFSCSIVWTPLPLISALFPFIGHAGICASDGTIHNYAGSFYVQVGKMIFGAPTKYVKLKVENLIEWDSHINLGDEKYKGEKYNFLANNCHDYVAFILNSNNFQGIHWNSTKLCCLFISKGRYVSCISFVKTYAQFAVVIILIFLIIFFSAGGYIK</sequence>
<dbReference type="EMBL" id="CAJZBQ010000004">
    <property type="protein sequence ID" value="CAG9311265.1"/>
    <property type="molecule type" value="Genomic_DNA"/>
</dbReference>
<evidence type="ECO:0000256" key="1">
    <source>
        <dbReference type="SAM" id="Phobius"/>
    </source>
</evidence>
<dbReference type="AlphaFoldDB" id="A0AAU9IBH1"/>
<protein>
    <submittedName>
        <fullName evidence="2">Uncharacterized protein</fullName>
    </submittedName>
</protein>
<feature type="transmembrane region" description="Helical" evidence="1">
    <location>
        <begin position="142"/>
        <end position="164"/>
    </location>
</feature>
<reference evidence="2" key="1">
    <citation type="submission" date="2021-09" db="EMBL/GenBank/DDBJ databases">
        <authorList>
            <consortium name="AG Swart"/>
            <person name="Singh M."/>
            <person name="Singh A."/>
            <person name="Seah K."/>
            <person name="Emmerich C."/>
        </authorList>
    </citation>
    <scope>NUCLEOTIDE SEQUENCE</scope>
    <source>
        <strain evidence="2">ATCC30299</strain>
    </source>
</reference>
<dbReference type="Pfam" id="PF05608">
    <property type="entry name" value="RTE1"/>
    <property type="match status" value="2"/>
</dbReference>
<comment type="caution">
    <text evidence="2">The sequence shown here is derived from an EMBL/GenBank/DDBJ whole genome shotgun (WGS) entry which is preliminary data.</text>
</comment>
<organism evidence="2 3">
    <name type="scientific">Blepharisma stoltei</name>
    <dbReference type="NCBI Taxonomy" id="1481888"/>
    <lineage>
        <taxon>Eukaryota</taxon>
        <taxon>Sar</taxon>
        <taxon>Alveolata</taxon>
        <taxon>Ciliophora</taxon>
        <taxon>Postciliodesmatophora</taxon>
        <taxon>Heterotrichea</taxon>
        <taxon>Heterotrichida</taxon>
        <taxon>Blepharismidae</taxon>
        <taxon>Blepharisma</taxon>
    </lineage>
</organism>
<dbReference type="Proteomes" id="UP001162131">
    <property type="component" value="Unassembled WGS sequence"/>
</dbReference>
<accession>A0AAU9IBH1</accession>
<keyword evidence="1" id="KW-0472">Membrane</keyword>
<dbReference type="PANTHER" id="PTHR20921">
    <property type="entry name" value="TRANSMEMBRANE PROTEIN 222"/>
    <property type="match status" value="1"/>
</dbReference>
<keyword evidence="3" id="KW-1185">Reference proteome</keyword>
<evidence type="ECO:0000313" key="3">
    <source>
        <dbReference type="Proteomes" id="UP001162131"/>
    </source>
</evidence>
<dbReference type="InterPro" id="IPR008496">
    <property type="entry name" value="TMEM222/RTE1"/>
</dbReference>
<gene>
    <name evidence="2" type="ORF">BSTOLATCC_MIC3556</name>
</gene>
<keyword evidence="1" id="KW-1133">Transmembrane helix</keyword>